<dbReference type="Proteomes" id="UP001549164">
    <property type="component" value="Unassembled WGS sequence"/>
</dbReference>
<dbReference type="Pfam" id="PF01047">
    <property type="entry name" value="MarR"/>
    <property type="match status" value="1"/>
</dbReference>
<reference evidence="2 3" key="1">
    <citation type="submission" date="2024-06" db="EMBL/GenBank/DDBJ databases">
        <title>Genomic Encyclopedia of Type Strains, Phase IV (KMG-IV): sequencing the most valuable type-strain genomes for metagenomic binning, comparative biology and taxonomic classification.</title>
        <authorList>
            <person name="Goeker M."/>
        </authorList>
    </citation>
    <scope>NUCLEOTIDE SEQUENCE [LARGE SCALE GENOMIC DNA]</scope>
    <source>
        <strain evidence="2 3">DSM 28102</strain>
    </source>
</reference>
<keyword evidence="3" id="KW-1185">Reference proteome</keyword>
<dbReference type="PANTHER" id="PTHR33164:SF89">
    <property type="entry name" value="MARR FAMILY REGULATORY PROTEIN"/>
    <property type="match status" value="1"/>
</dbReference>
<dbReference type="PROSITE" id="PS50995">
    <property type="entry name" value="HTH_MARR_2"/>
    <property type="match status" value="1"/>
</dbReference>
<name>A0ABV2I6Y5_9HYPH</name>
<dbReference type="Gene3D" id="1.10.10.10">
    <property type="entry name" value="Winged helix-like DNA-binding domain superfamily/Winged helix DNA-binding domain"/>
    <property type="match status" value="1"/>
</dbReference>
<dbReference type="PANTHER" id="PTHR33164">
    <property type="entry name" value="TRANSCRIPTIONAL REGULATOR, MARR FAMILY"/>
    <property type="match status" value="1"/>
</dbReference>
<dbReference type="RefSeq" id="WP_354433060.1">
    <property type="nucleotide sequence ID" value="NZ_JBEPLY010000002.1"/>
</dbReference>
<proteinExistence type="predicted"/>
<keyword evidence="2" id="KW-0238">DNA-binding</keyword>
<dbReference type="EMBL" id="JBEPLY010000002">
    <property type="protein sequence ID" value="MET3598695.1"/>
    <property type="molecule type" value="Genomic_DNA"/>
</dbReference>
<dbReference type="InterPro" id="IPR036388">
    <property type="entry name" value="WH-like_DNA-bd_sf"/>
</dbReference>
<dbReference type="SUPFAM" id="SSF46785">
    <property type="entry name" value="Winged helix' DNA-binding domain"/>
    <property type="match status" value="1"/>
</dbReference>
<protein>
    <submittedName>
        <fullName evidence="2">DNA-binding MarR family transcriptional regulator</fullName>
    </submittedName>
</protein>
<accession>A0ABV2I6Y5</accession>
<sequence length="162" mass="17481">MKDADEDLTSKNAEAVMKAIRRIAHAIDIRSKRIGRETGLTIPQIVVLQAVSDQGALTTAAISKQADLSPATTVTILDKLEAKGLIERKRSVSDRRKVQAVLTRAGSQTLAGAPSLFADGFAAEFSAFTGPEQFSIVTSFRRVADLLDPEETAKPENGFLKR</sequence>
<evidence type="ECO:0000259" key="1">
    <source>
        <dbReference type="PROSITE" id="PS50995"/>
    </source>
</evidence>
<comment type="caution">
    <text evidence="2">The sequence shown here is derived from an EMBL/GenBank/DDBJ whole genome shotgun (WGS) entry which is preliminary data.</text>
</comment>
<evidence type="ECO:0000313" key="2">
    <source>
        <dbReference type="EMBL" id="MET3598695.1"/>
    </source>
</evidence>
<organism evidence="2 3">
    <name type="scientific">Martelella mangrovi</name>
    <dbReference type="NCBI Taxonomy" id="1397477"/>
    <lineage>
        <taxon>Bacteria</taxon>
        <taxon>Pseudomonadati</taxon>
        <taxon>Pseudomonadota</taxon>
        <taxon>Alphaproteobacteria</taxon>
        <taxon>Hyphomicrobiales</taxon>
        <taxon>Aurantimonadaceae</taxon>
        <taxon>Martelella</taxon>
    </lineage>
</organism>
<evidence type="ECO:0000313" key="3">
    <source>
        <dbReference type="Proteomes" id="UP001549164"/>
    </source>
</evidence>
<dbReference type="SMART" id="SM00347">
    <property type="entry name" value="HTH_MARR"/>
    <property type="match status" value="1"/>
</dbReference>
<dbReference type="InterPro" id="IPR039422">
    <property type="entry name" value="MarR/SlyA-like"/>
</dbReference>
<gene>
    <name evidence="2" type="ORF">ABID12_000622</name>
</gene>
<feature type="domain" description="HTH marR-type" evidence="1">
    <location>
        <begin position="13"/>
        <end position="145"/>
    </location>
</feature>
<dbReference type="InterPro" id="IPR036390">
    <property type="entry name" value="WH_DNA-bd_sf"/>
</dbReference>
<dbReference type="GO" id="GO:0003677">
    <property type="term" value="F:DNA binding"/>
    <property type="evidence" value="ECO:0007669"/>
    <property type="project" value="UniProtKB-KW"/>
</dbReference>
<dbReference type="InterPro" id="IPR000835">
    <property type="entry name" value="HTH_MarR-typ"/>
</dbReference>